<gene>
    <name evidence="2" type="ORF">A2774_03600</name>
</gene>
<dbReference type="Proteomes" id="UP000177208">
    <property type="component" value="Unassembled WGS sequence"/>
</dbReference>
<evidence type="ECO:0000259" key="1">
    <source>
        <dbReference type="Pfam" id="PF13847"/>
    </source>
</evidence>
<feature type="domain" description="Methyltransferase" evidence="1">
    <location>
        <begin position="47"/>
        <end position="149"/>
    </location>
</feature>
<dbReference type="InterPro" id="IPR025714">
    <property type="entry name" value="Methyltranfer_dom"/>
</dbReference>
<dbReference type="Gene3D" id="3.40.50.150">
    <property type="entry name" value="Vaccinia Virus protein VP39"/>
    <property type="match status" value="1"/>
</dbReference>
<protein>
    <submittedName>
        <fullName evidence="2">16S rRNA (Cytosine(1402)-N(4))-methyltransferase</fullName>
    </submittedName>
</protein>
<dbReference type="Pfam" id="PF13847">
    <property type="entry name" value="Methyltransf_31"/>
    <property type="match status" value="1"/>
</dbReference>
<evidence type="ECO:0000313" key="3">
    <source>
        <dbReference type="Proteomes" id="UP000177208"/>
    </source>
</evidence>
<reference evidence="2 3" key="1">
    <citation type="journal article" date="2016" name="Nat. Commun.">
        <title>Thousands of microbial genomes shed light on interconnected biogeochemical processes in an aquifer system.</title>
        <authorList>
            <person name="Anantharaman K."/>
            <person name="Brown C.T."/>
            <person name="Hug L.A."/>
            <person name="Sharon I."/>
            <person name="Castelle C.J."/>
            <person name="Probst A.J."/>
            <person name="Thomas B.C."/>
            <person name="Singh A."/>
            <person name="Wilkins M.J."/>
            <person name="Karaoz U."/>
            <person name="Brodie E.L."/>
            <person name="Williams K.H."/>
            <person name="Hubbard S.S."/>
            <person name="Banfield J.F."/>
        </authorList>
    </citation>
    <scope>NUCLEOTIDE SEQUENCE [LARGE SCALE GENOMIC DNA]</scope>
</reference>
<dbReference type="AlphaFoldDB" id="A0A1F7GFH0"/>
<dbReference type="SUPFAM" id="SSF53335">
    <property type="entry name" value="S-adenosyl-L-methionine-dependent methyltransferases"/>
    <property type="match status" value="1"/>
</dbReference>
<organism evidence="2 3">
    <name type="scientific">Candidatus Roizmanbacteria bacterium RIFCSPHIGHO2_01_FULL_39_12c</name>
    <dbReference type="NCBI Taxonomy" id="1802031"/>
    <lineage>
        <taxon>Bacteria</taxon>
        <taxon>Candidatus Roizmaniibacteriota</taxon>
    </lineage>
</organism>
<dbReference type="GO" id="GO:0008168">
    <property type="term" value="F:methyltransferase activity"/>
    <property type="evidence" value="ECO:0007669"/>
    <property type="project" value="UniProtKB-KW"/>
</dbReference>
<dbReference type="PANTHER" id="PTHR43861:SF6">
    <property type="entry name" value="METHYLTRANSFERASE TYPE 11"/>
    <property type="match status" value="1"/>
</dbReference>
<dbReference type="EMBL" id="MFZG01000002">
    <property type="protein sequence ID" value="OGK17647.1"/>
    <property type="molecule type" value="Genomic_DNA"/>
</dbReference>
<proteinExistence type="predicted"/>
<sequence>MNINLPSPFDIDVTLNGGYLYTTQARLSSIVANQRLTQATLTAVSLKGKSVIDVGCGDGVYTFYLYKKAKPKKLVGIDTSQKAIQIAKKIYSGYKNLSFFRRDIYNLSKRFSNFDLAILRGVIHHVDDPEKAILSIASVSSQILIMEPNGYNPLLKIIEKISPYHRFHQEKSYTPIQIRNWLKKAGYKVKSDQFVGIIPFFFPDTFTVILKKFEPLVEGIPRVRNFLCGVYVVYAGKK</sequence>
<name>A0A1F7GFH0_9BACT</name>
<accession>A0A1F7GFH0</accession>
<evidence type="ECO:0000313" key="2">
    <source>
        <dbReference type="EMBL" id="OGK17647.1"/>
    </source>
</evidence>
<comment type="caution">
    <text evidence="2">The sequence shown here is derived from an EMBL/GenBank/DDBJ whole genome shotgun (WGS) entry which is preliminary data.</text>
</comment>
<dbReference type="InterPro" id="IPR029063">
    <property type="entry name" value="SAM-dependent_MTases_sf"/>
</dbReference>
<dbReference type="CDD" id="cd02440">
    <property type="entry name" value="AdoMet_MTases"/>
    <property type="match status" value="1"/>
</dbReference>
<dbReference type="GO" id="GO:0032259">
    <property type="term" value="P:methylation"/>
    <property type="evidence" value="ECO:0007669"/>
    <property type="project" value="UniProtKB-KW"/>
</dbReference>
<keyword evidence="2" id="KW-0489">Methyltransferase</keyword>
<dbReference type="PANTHER" id="PTHR43861">
    <property type="entry name" value="TRANS-ACONITATE 2-METHYLTRANSFERASE-RELATED"/>
    <property type="match status" value="1"/>
</dbReference>
<keyword evidence="2" id="KW-0808">Transferase</keyword>